<keyword evidence="1" id="KW-0732">Signal</keyword>
<protein>
    <submittedName>
        <fullName evidence="2">Carbohydrate-binding domain-containing protein</fullName>
    </submittedName>
</protein>
<name>A0ABT3GJK4_9BACT</name>
<sequence length="295" mass="30062">MKSPCLSSVRFALLLSFLAPASLQAATVVWGGSTGDYVTPGNWVDGAVPDTANGDTAVINSGNATYSPGSDLAIHNGGALVINGGSWSQAGGDAWIQLSGGALTVAGGTFNHGSSSNIVRNASSSITVSAGVANFNGDFRNEAALGTFAITGGTVNIAYEFKPITSFTMSAGTLTASVISFADGPGSIDFTGGTISVEGASFYNGFYGGGTQSLNFSTGSTGSLFFRNYSLGELTTDEFLINGTIRWNGTIAPSSFSAVESDGGVLVTIVPEASTTLTWLAGMGALLMRRRRRAH</sequence>
<dbReference type="EMBL" id="JAPDDT010000005">
    <property type="protein sequence ID" value="MCW1923679.1"/>
    <property type="molecule type" value="Genomic_DNA"/>
</dbReference>
<keyword evidence="3" id="KW-1185">Reference proteome</keyword>
<reference evidence="2 3" key="1">
    <citation type="submission" date="2022-10" db="EMBL/GenBank/DDBJ databases">
        <title>Luteolibacter arcticus strain CCTCC AB 2014275, whole genome shotgun sequencing project.</title>
        <authorList>
            <person name="Zhao G."/>
            <person name="Shen L."/>
        </authorList>
    </citation>
    <scope>NUCLEOTIDE SEQUENCE [LARGE SCALE GENOMIC DNA]</scope>
    <source>
        <strain evidence="2 3">CCTCC AB 2014275</strain>
    </source>
</reference>
<accession>A0ABT3GJK4</accession>
<feature type="chain" id="PRO_5045170753" evidence="1">
    <location>
        <begin position="26"/>
        <end position="295"/>
    </location>
</feature>
<gene>
    <name evidence="2" type="ORF">OKA05_14025</name>
</gene>
<organism evidence="2 3">
    <name type="scientific">Luteolibacter arcticus</name>
    <dbReference type="NCBI Taxonomy" id="1581411"/>
    <lineage>
        <taxon>Bacteria</taxon>
        <taxon>Pseudomonadati</taxon>
        <taxon>Verrucomicrobiota</taxon>
        <taxon>Verrucomicrobiia</taxon>
        <taxon>Verrucomicrobiales</taxon>
        <taxon>Verrucomicrobiaceae</taxon>
        <taxon>Luteolibacter</taxon>
    </lineage>
</organism>
<comment type="caution">
    <text evidence="2">The sequence shown here is derived from an EMBL/GenBank/DDBJ whole genome shotgun (WGS) entry which is preliminary data.</text>
</comment>
<dbReference type="RefSeq" id="WP_264487788.1">
    <property type="nucleotide sequence ID" value="NZ_JAPDDT010000005.1"/>
</dbReference>
<feature type="signal peptide" evidence="1">
    <location>
        <begin position="1"/>
        <end position="25"/>
    </location>
</feature>
<evidence type="ECO:0000256" key="1">
    <source>
        <dbReference type="SAM" id="SignalP"/>
    </source>
</evidence>
<proteinExistence type="predicted"/>
<evidence type="ECO:0000313" key="2">
    <source>
        <dbReference type="EMBL" id="MCW1923679.1"/>
    </source>
</evidence>
<evidence type="ECO:0000313" key="3">
    <source>
        <dbReference type="Proteomes" id="UP001320876"/>
    </source>
</evidence>
<dbReference type="Proteomes" id="UP001320876">
    <property type="component" value="Unassembled WGS sequence"/>
</dbReference>